<dbReference type="Pfam" id="PF25876">
    <property type="entry name" value="HH_MFP_RND"/>
    <property type="match status" value="1"/>
</dbReference>
<feature type="domain" description="AprE-like beta-barrel" evidence="8">
    <location>
        <begin position="350"/>
        <end position="450"/>
    </location>
</feature>
<feature type="coiled-coil region" evidence="6">
    <location>
        <begin position="169"/>
        <end position="196"/>
    </location>
</feature>
<evidence type="ECO:0000256" key="2">
    <source>
        <dbReference type="ARBA" id="ARBA00009477"/>
    </source>
</evidence>
<feature type="coiled-coil region" evidence="6">
    <location>
        <begin position="98"/>
        <end position="125"/>
    </location>
</feature>
<keyword evidence="10" id="KW-1185">Reference proteome</keyword>
<reference evidence="9 10" key="1">
    <citation type="journal article" date="2020" name="ISME J.">
        <title>Comparative genomics reveals insights into cyanobacterial evolution and habitat adaptation.</title>
        <authorList>
            <person name="Chen M.Y."/>
            <person name="Teng W.K."/>
            <person name="Zhao L."/>
            <person name="Hu C.X."/>
            <person name="Zhou Y.K."/>
            <person name="Han B.P."/>
            <person name="Song L.R."/>
            <person name="Shu W.S."/>
        </authorList>
    </citation>
    <scope>NUCLEOTIDE SEQUENCE [LARGE SCALE GENOMIC DNA]</scope>
    <source>
        <strain evidence="9 10">FACHB-130</strain>
    </source>
</reference>
<sequence length="470" mass="51359">MLYTYTKQTLPSVESDDFLPPVSRWTSLAGIFLVGSLGAGMSLASWVKYNVTVKTSASVRPTGEIRFVQPKIEGTVKSIFVQENQIVKQGDAIARLNDEQLQIKKSQLQDNIQQARLQILQIDAQIRTLDSQIVAESTVGERTVASAEADLARNQREYQERQVTTSSELLAAQASLQKAEADLHKAQADLSFAEVDRDRYGQLAQVGAIGKREFEQKKLVVIQTQAILEAEQKAVDIAKAKVQVAQASVNPSSASIAIAQARIAQEIARGEANIATLKKEKQALIQRRVEMQNQLGQSQKELLQVISQLQDTILRASSNGVILKLNLRNPGQVLRVSEPVAEIAPTNAPLVVKAMIPPQEIKNVAVGQKVQMRIDACPYPDYGTLKGVVTAISPDAISPKTSNTDIPTSTALTPGGSYFEATIQPERIIFGNGDRQCHIQAGMEAKANIISQEETALQFMLRKARLTTDL</sequence>
<comment type="caution">
    <text evidence="9">The sequence shown here is derived from an EMBL/GenBank/DDBJ whole genome shotgun (WGS) entry which is preliminary data.</text>
</comment>
<proteinExistence type="inferred from homology"/>
<dbReference type="EMBL" id="JACJTB010000024">
    <property type="protein sequence ID" value="MBD2596178.1"/>
    <property type="molecule type" value="Genomic_DNA"/>
</dbReference>
<evidence type="ECO:0000313" key="9">
    <source>
        <dbReference type="EMBL" id="MBD2596178.1"/>
    </source>
</evidence>
<evidence type="ECO:0000259" key="8">
    <source>
        <dbReference type="Pfam" id="PF26002"/>
    </source>
</evidence>
<keyword evidence="5" id="KW-0472">Membrane</keyword>
<dbReference type="PANTHER" id="PTHR30386">
    <property type="entry name" value="MEMBRANE FUSION SUBUNIT OF EMRAB-TOLC MULTIDRUG EFFLUX PUMP"/>
    <property type="match status" value="1"/>
</dbReference>
<gene>
    <name evidence="9" type="ORF">H6G74_17865</name>
</gene>
<keyword evidence="4" id="KW-1133">Transmembrane helix</keyword>
<dbReference type="Gene3D" id="2.40.30.170">
    <property type="match status" value="1"/>
</dbReference>
<evidence type="ECO:0000313" key="10">
    <source>
        <dbReference type="Proteomes" id="UP000603457"/>
    </source>
</evidence>
<evidence type="ECO:0000256" key="3">
    <source>
        <dbReference type="ARBA" id="ARBA00022692"/>
    </source>
</evidence>
<evidence type="ECO:0000256" key="5">
    <source>
        <dbReference type="ARBA" id="ARBA00023136"/>
    </source>
</evidence>
<name>A0ABR8FYI6_9NOSO</name>
<evidence type="ECO:0000256" key="1">
    <source>
        <dbReference type="ARBA" id="ARBA00004167"/>
    </source>
</evidence>
<dbReference type="RefSeq" id="WP_190968934.1">
    <property type="nucleotide sequence ID" value="NZ_JACJTB010000024.1"/>
</dbReference>
<comment type="subcellular location">
    <subcellularLocation>
        <location evidence="1">Membrane</location>
        <topology evidence="1">Single-pass membrane protein</topology>
    </subcellularLocation>
</comment>
<comment type="similarity">
    <text evidence="2">Belongs to the membrane fusion protein (MFP) (TC 8.A.1) family.</text>
</comment>
<dbReference type="Pfam" id="PF26002">
    <property type="entry name" value="Beta-barrel_AprE"/>
    <property type="match status" value="1"/>
</dbReference>
<evidence type="ECO:0000256" key="4">
    <source>
        <dbReference type="ARBA" id="ARBA00022989"/>
    </source>
</evidence>
<accession>A0ABR8FYI6</accession>
<organism evidence="9 10">
    <name type="scientific">Nostoc spongiaeforme FACHB-130</name>
    <dbReference type="NCBI Taxonomy" id="1357510"/>
    <lineage>
        <taxon>Bacteria</taxon>
        <taxon>Bacillati</taxon>
        <taxon>Cyanobacteriota</taxon>
        <taxon>Cyanophyceae</taxon>
        <taxon>Nostocales</taxon>
        <taxon>Nostocaceae</taxon>
        <taxon>Nostoc</taxon>
    </lineage>
</organism>
<dbReference type="InterPro" id="IPR058624">
    <property type="entry name" value="MdtA-like_HH"/>
</dbReference>
<evidence type="ECO:0000256" key="6">
    <source>
        <dbReference type="SAM" id="Coils"/>
    </source>
</evidence>
<dbReference type="InterPro" id="IPR050739">
    <property type="entry name" value="MFP"/>
</dbReference>
<evidence type="ECO:0000259" key="7">
    <source>
        <dbReference type="Pfam" id="PF25876"/>
    </source>
</evidence>
<keyword evidence="3" id="KW-0812">Transmembrane</keyword>
<dbReference type="Proteomes" id="UP000603457">
    <property type="component" value="Unassembled WGS sequence"/>
</dbReference>
<feature type="coiled-coil region" evidence="6">
    <location>
        <begin position="267"/>
        <end position="301"/>
    </location>
</feature>
<dbReference type="PANTHER" id="PTHR30386:SF26">
    <property type="entry name" value="TRANSPORT PROTEIN COMB"/>
    <property type="match status" value="1"/>
</dbReference>
<dbReference type="InterPro" id="IPR058982">
    <property type="entry name" value="Beta-barrel_AprE"/>
</dbReference>
<dbReference type="PRINTS" id="PR01490">
    <property type="entry name" value="RTXTOXIND"/>
</dbReference>
<dbReference type="Gene3D" id="1.10.287.470">
    <property type="entry name" value="Helix hairpin bin"/>
    <property type="match status" value="1"/>
</dbReference>
<keyword evidence="6" id="KW-0175">Coiled coil</keyword>
<feature type="domain" description="Multidrug resistance protein MdtA-like alpha-helical hairpin" evidence="7">
    <location>
        <begin position="176"/>
        <end position="240"/>
    </location>
</feature>
<protein>
    <submittedName>
        <fullName evidence="9">HlyD family efflux transporter periplasmic adaptor subunit</fullName>
    </submittedName>
</protein>
<dbReference type="SUPFAM" id="SSF111369">
    <property type="entry name" value="HlyD-like secretion proteins"/>
    <property type="match status" value="1"/>
</dbReference>